<dbReference type="Pfam" id="PF13578">
    <property type="entry name" value="Methyltransf_24"/>
    <property type="match status" value="1"/>
</dbReference>
<dbReference type="SUPFAM" id="SSF53335">
    <property type="entry name" value="S-adenosyl-L-methionine-dependent methyltransferases"/>
    <property type="match status" value="1"/>
</dbReference>
<evidence type="ECO:0008006" key="3">
    <source>
        <dbReference type="Google" id="ProtNLM"/>
    </source>
</evidence>
<evidence type="ECO:0000313" key="2">
    <source>
        <dbReference type="Proteomes" id="UP000000268"/>
    </source>
</evidence>
<dbReference type="Proteomes" id="UP000000268">
    <property type="component" value="Chromosome"/>
</dbReference>
<gene>
    <name evidence="1" type="ordered locus">AM1_0371</name>
</gene>
<sequence length="314" mass="35871">MGKLKDAGKKTLRNLFELGQNLGFDILPHHFYSEIPNINELKKSNYWKIPYSMIEVNGIDTQEQIAFVSDCFNTQLIDFLNCNNIHSEASKINNKVGFGPIEADFLFAFISKHQPKQIFQIGCGVSTAVCLKAANYACYAPEIICVEPYPNNYLREIERQGRITLINEKAQSYCPINIEKLDSDVLFFVDSTHTLGPSGEVSRIILEMLPRLKKGAWVHFHDIKFPYDYDRNILDSALFFQHESVLLHAFLVGNNRFKICASLSMLHYSCPTVLAQFLTKYKPASNDEGLNSYDSLNKQEQFHFPSSTYLKVIT</sequence>
<reference evidence="1 2" key="1">
    <citation type="journal article" date="2008" name="Proc. Natl. Acad. Sci. U.S.A.">
        <title>Niche adaptation and genome expansion in the chlorophyll d-producing cyanobacterium Acaryochloris marina.</title>
        <authorList>
            <person name="Swingley W.D."/>
            <person name="Chen M."/>
            <person name="Cheung P.C."/>
            <person name="Conrad A.L."/>
            <person name="Dejesa L.C."/>
            <person name="Hao J."/>
            <person name="Honchak B.M."/>
            <person name="Karbach L.E."/>
            <person name="Kurdoglu A."/>
            <person name="Lahiri S."/>
            <person name="Mastrian S.D."/>
            <person name="Miyashita H."/>
            <person name="Page L."/>
            <person name="Ramakrishna P."/>
            <person name="Satoh S."/>
            <person name="Sattley W.M."/>
            <person name="Shimada Y."/>
            <person name="Taylor H.L."/>
            <person name="Tomo T."/>
            <person name="Tsuchiya T."/>
            <person name="Wang Z.T."/>
            <person name="Raymond J."/>
            <person name="Mimuro M."/>
            <person name="Blankenship R.E."/>
            <person name="Touchman J.W."/>
        </authorList>
    </citation>
    <scope>NUCLEOTIDE SEQUENCE [LARGE SCALE GENOMIC DNA]</scope>
    <source>
        <strain evidence="2">MBIC 11017</strain>
    </source>
</reference>
<dbReference type="EMBL" id="CP000828">
    <property type="protein sequence ID" value="ABW25428.1"/>
    <property type="molecule type" value="Genomic_DNA"/>
</dbReference>
<dbReference type="RefSeq" id="WP_012161038.1">
    <property type="nucleotide sequence ID" value="NC_009925.1"/>
</dbReference>
<dbReference type="eggNOG" id="COG4122">
    <property type="taxonomic scope" value="Bacteria"/>
</dbReference>
<protein>
    <recommendedName>
        <fullName evidence="3">Class I SAM-dependent methyltransferase</fullName>
    </recommendedName>
</protein>
<dbReference type="OrthoDB" id="9795498at2"/>
<dbReference type="HOGENOM" id="CLU_058422_0_0_3"/>
<dbReference type="KEGG" id="amr:AM1_0371"/>
<proteinExistence type="predicted"/>
<name>B0C9Y8_ACAM1</name>
<dbReference type="AlphaFoldDB" id="B0C9Y8"/>
<dbReference type="Gene3D" id="3.40.50.150">
    <property type="entry name" value="Vaccinia Virus protein VP39"/>
    <property type="match status" value="1"/>
</dbReference>
<evidence type="ECO:0000313" key="1">
    <source>
        <dbReference type="EMBL" id="ABW25428.1"/>
    </source>
</evidence>
<organism evidence="1 2">
    <name type="scientific">Acaryochloris marina (strain MBIC 11017)</name>
    <dbReference type="NCBI Taxonomy" id="329726"/>
    <lineage>
        <taxon>Bacteria</taxon>
        <taxon>Bacillati</taxon>
        <taxon>Cyanobacteriota</taxon>
        <taxon>Cyanophyceae</taxon>
        <taxon>Acaryochloridales</taxon>
        <taxon>Acaryochloridaceae</taxon>
        <taxon>Acaryochloris</taxon>
    </lineage>
</organism>
<accession>B0C9Y8</accession>
<dbReference type="InterPro" id="IPR029063">
    <property type="entry name" value="SAM-dependent_MTases_sf"/>
</dbReference>
<keyword evidence="2" id="KW-1185">Reference proteome</keyword>